<accession>A0AAI8TW34</accession>
<evidence type="ECO:0000259" key="1">
    <source>
        <dbReference type="Pfam" id="PF11575"/>
    </source>
</evidence>
<dbReference type="AlphaFoldDB" id="A0AAI8TW34"/>
<gene>
    <name evidence="2" type="ORF">hbim_03987</name>
</gene>
<organism evidence="2 3">
    <name type="scientific">Mycolicibacterium mageritense</name>
    <name type="common">Mycobacterium mageritense</name>
    <dbReference type="NCBI Taxonomy" id="53462"/>
    <lineage>
        <taxon>Bacteria</taxon>
        <taxon>Bacillati</taxon>
        <taxon>Actinomycetota</taxon>
        <taxon>Actinomycetes</taxon>
        <taxon>Mycobacteriales</taxon>
        <taxon>Mycobacteriaceae</taxon>
        <taxon>Mycolicibacterium</taxon>
    </lineage>
</organism>
<evidence type="ECO:0000313" key="3">
    <source>
        <dbReference type="Proteomes" id="UP001241092"/>
    </source>
</evidence>
<feature type="domain" description="Ferric siderophore reductase C-terminal" evidence="1">
    <location>
        <begin position="213"/>
        <end position="233"/>
    </location>
</feature>
<protein>
    <recommendedName>
        <fullName evidence="1">Ferric siderophore reductase C-terminal domain-containing protein</fullName>
    </recommendedName>
</protein>
<dbReference type="EMBL" id="AP027452">
    <property type="protein sequence ID" value="BDY30044.1"/>
    <property type="molecule type" value="Genomic_DNA"/>
</dbReference>
<sequence length="235" mass="24291">MDDTAALLDAVAGLGDYFALPAADDGPWLPITTLLTDAATLSEYASRTRRATASAFGLDEALVPVKAAASSVHLSIAARVLSPVVGAAVTLSKIPVLDAETLRWQQDSSHRPRLAVARPRVLPVSDAADAAAAITGSVINELIVPLNETLCSGAALSPQVLWGNVISAANGAVTVMSQTRPECEQPGRALIAALMATDQLAGAAAHIDGTFRRRNCCLFYLVPGAGYCGDCVLVD</sequence>
<dbReference type="Proteomes" id="UP001241092">
    <property type="component" value="Chromosome"/>
</dbReference>
<name>A0AAI8TW34_MYCME</name>
<dbReference type="RefSeq" id="WP_286211107.1">
    <property type="nucleotide sequence ID" value="NZ_AP027452.1"/>
</dbReference>
<dbReference type="Pfam" id="PF11575">
    <property type="entry name" value="FhuF_C"/>
    <property type="match status" value="1"/>
</dbReference>
<dbReference type="GO" id="GO:0051537">
    <property type="term" value="F:2 iron, 2 sulfur cluster binding"/>
    <property type="evidence" value="ECO:0007669"/>
    <property type="project" value="InterPro"/>
</dbReference>
<reference evidence="2" key="1">
    <citation type="submission" date="2023-03" db="EMBL/GenBank/DDBJ databases">
        <title>Draft genome sequence of a Mycolicibacterium mageritense strain H4_3_1 isolated from a hybrid biological-inorganic system reactor.</title>
        <authorList>
            <person name="Feng X."/>
            <person name="Kazama D."/>
            <person name="Sato K."/>
            <person name="Kobayashi H."/>
        </authorList>
    </citation>
    <scope>NUCLEOTIDE SEQUENCE</scope>
    <source>
        <strain evidence="2">H4_3_1</strain>
    </source>
</reference>
<dbReference type="InterPro" id="IPR024726">
    <property type="entry name" value="FhuF_C"/>
</dbReference>
<evidence type="ECO:0000313" key="2">
    <source>
        <dbReference type="EMBL" id="BDY30044.1"/>
    </source>
</evidence>
<proteinExistence type="predicted"/>